<evidence type="ECO:0000313" key="2">
    <source>
        <dbReference type="EMBL" id="EGF59083.1"/>
    </source>
</evidence>
<gene>
    <name evidence="2" type="ORF">HMPREF9446_00833</name>
</gene>
<feature type="chain" id="PRO_5003305778" description="WG repeat-containing protein" evidence="1">
    <location>
        <begin position="20"/>
        <end position="369"/>
    </location>
</feature>
<accession>F3PQ41</accession>
<name>F3PQ41_9BACE</name>
<feature type="signal peptide" evidence="1">
    <location>
        <begin position="1"/>
        <end position="19"/>
    </location>
</feature>
<dbReference type="EMBL" id="AFBN01000013">
    <property type="protein sequence ID" value="EGF59083.1"/>
    <property type="molecule type" value="Genomic_DNA"/>
</dbReference>
<dbReference type="PANTHER" id="PTHR37841:SF1">
    <property type="entry name" value="DUF3298 DOMAIN-CONTAINING PROTEIN"/>
    <property type="match status" value="1"/>
</dbReference>
<comment type="caution">
    <text evidence="2">The sequence shown here is derived from an EMBL/GenBank/DDBJ whole genome shotgun (WGS) entry which is preliminary data.</text>
</comment>
<dbReference type="GeneID" id="60063337"/>
<keyword evidence="3" id="KW-1185">Reference proteome</keyword>
<dbReference type="HOGENOM" id="CLU_749358_0_0_10"/>
<dbReference type="PANTHER" id="PTHR37841">
    <property type="entry name" value="GLR2918 PROTEIN"/>
    <property type="match status" value="1"/>
</dbReference>
<dbReference type="STRING" id="763034.HMPREF9446_00833"/>
<sequence>MKTKCVFFLGMIISFFLSACDNTGANRNREGITHLAYQETENGKWGFVTTEGKIVVQPTFQGMPTSVTDDMFFVPRQNGTYELHNINEPEKIIDVNYTSVGAFYGGLAPVIKQGENISYINKQGEKVFELPNEIIQASSFQDGLAVVINEDDQFGFINMQGKIIIPLQYRFASPHQRGYALVMNDKKDIYYINKKGEKVYTITDANGENEDYIGNTFEIWINGIYENLVPYVTSEGTWGVKNINGQILVQANDEYKLTFITEKGYPIFVTNQGFGIMNKNGEIVIKDKYERITYCNGNFFIAKQGNEYTLLSMNETKLIPQTFTQISSINENCIYGIYNGKSILLNKDCKILGEYSMLSYKISMWAQRY</sequence>
<dbReference type="AlphaFoldDB" id="F3PQ41"/>
<dbReference type="Proteomes" id="UP000003416">
    <property type="component" value="Unassembled WGS sequence"/>
</dbReference>
<evidence type="ECO:0000313" key="3">
    <source>
        <dbReference type="Proteomes" id="UP000003416"/>
    </source>
</evidence>
<protein>
    <recommendedName>
        <fullName evidence="4">WG repeat-containing protein</fullName>
    </recommendedName>
</protein>
<reference evidence="2 3" key="1">
    <citation type="submission" date="2011-02" db="EMBL/GenBank/DDBJ databases">
        <authorList>
            <person name="Weinstock G."/>
            <person name="Sodergren E."/>
            <person name="Clifton S."/>
            <person name="Fulton L."/>
            <person name="Fulton B."/>
            <person name="Courtney L."/>
            <person name="Fronick C."/>
            <person name="Harrison M."/>
            <person name="Strong C."/>
            <person name="Farmer C."/>
            <person name="Delahaunty K."/>
            <person name="Markovic C."/>
            <person name="Hall O."/>
            <person name="Minx P."/>
            <person name="Tomlinson C."/>
            <person name="Mitreva M."/>
            <person name="Hou S."/>
            <person name="Chen J."/>
            <person name="Wollam A."/>
            <person name="Pepin K.H."/>
            <person name="Johnson M."/>
            <person name="Bhonagiri V."/>
            <person name="Zhang X."/>
            <person name="Suruliraj S."/>
            <person name="Warren W."/>
            <person name="Chinwalla A."/>
            <person name="Mardis E.R."/>
            <person name="Wilson R.K."/>
        </authorList>
    </citation>
    <scope>NUCLEOTIDE SEQUENCE [LARGE SCALE GENOMIC DNA]</scope>
    <source>
        <strain evidence="2 3">YIT 12057</strain>
    </source>
</reference>
<keyword evidence="1" id="KW-0732">Signal</keyword>
<evidence type="ECO:0000256" key="1">
    <source>
        <dbReference type="SAM" id="SignalP"/>
    </source>
</evidence>
<organism evidence="2 3">
    <name type="scientific">Bacteroides fluxus YIT 12057</name>
    <dbReference type="NCBI Taxonomy" id="763034"/>
    <lineage>
        <taxon>Bacteria</taxon>
        <taxon>Pseudomonadati</taxon>
        <taxon>Bacteroidota</taxon>
        <taxon>Bacteroidia</taxon>
        <taxon>Bacteroidales</taxon>
        <taxon>Bacteroidaceae</taxon>
        <taxon>Bacteroides</taxon>
    </lineage>
</organism>
<dbReference type="Pfam" id="PF14903">
    <property type="entry name" value="WG_beta_rep"/>
    <property type="match status" value="3"/>
</dbReference>
<evidence type="ECO:0008006" key="4">
    <source>
        <dbReference type="Google" id="ProtNLM"/>
    </source>
</evidence>
<dbReference type="InterPro" id="IPR032774">
    <property type="entry name" value="WG_beta_rep"/>
</dbReference>
<dbReference type="GeneID" id="86048588"/>
<dbReference type="PROSITE" id="PS51257">
    <property type="entry name" value="PROKAR_LIPOPROTEIN"/>
    <property type="match status" value="1"/>
</dbReference>
<dbReference type="RefSeq" id="WP_005936907.1">
    <property type="nucleotide sequence ID" value="NZ_GL882614.1"/>
</dbReference>
<proteinExistence type="predicted"/>
<dbReference type="eggNOG" id="COG0515">
    <property type="taxonomic scope" value="Bacteria"/>
</dbReference>